<keyword evidence="2" id="KW-0812">Transmembrane</keyword>
<evidence type="ECO:0000313" key="3">
    <source>
        <dbReference type="EMBL" id="TGZ85220.1"/>
    </source>
</evidence>
<organism evidence="3 4">
    <name type="scientific">Ascodesmis nigricans</name>
    <dbReference type="NCBI Taxonomy" id="341454"/>
    <lineage>
        <taxon>Eukaryota</taxon>
        <taxon>Fungi</taxon>
        <taxon>Dikarya</taxon>
        <taxon>Ascomycota</taxon>
        <taxon>Pezizomycotina</taxon>
        <taxon>Pezizomycetes</taxon>
        <taxon>Pezizales</taxon>
        <taxon>Ascodesmidaceae</taxon>
        <taxon>Ascodesmis</taxon>
    </lineage>
</organism>
<protein>
    <submittedName>
        <fullName evidence="3">Alpha/beta-hydrolase</fullName>
    </submittedName>
</protein>
<dbReference type="PANTHER" id="PTHR48081">
    <property type="entry name" value="AB HYDROLASE SUPERFAMILY PROTEIN C4A8.06C"/>
    <property type="match status" value="1"/>
</dbReference>
<proteinExistence type="predicted"/>
<dbReference type="InParanoid" id="A0A4S2N7C8"/>
<evidence type="ECO:0000313" key="4">
    <source>
        <dbReference type="Proteomes" id="UP000298138"/>
    </source>
</evidence>
<sequence>MAQSNLQINRATRLGVLGYLSIFGIVFRLGPAIFRALLFGPKDQPLKPRLRNALILHMTSSLSWQQIQATTPPSFDTYSAWTRSKGLEPVATELRGDGTVEKPDVRVMWIGEEWKQADTQSGRKKVLLYCHGGGFVIPMNKEFPPLMDHIKKSYAEKNPGYELSVGLLEYSVTPNKKYPYQLSQAVHALRHLISIGVPPSSIILGGDSCGGHLALSLISHILHPFPGLPPISLSSPLAAVLLISPCLTFFTNSQTFIENTPYDLQTGPFISRYGSLYTENTTYYTDVATGKYYGEPVAALAEWWTGLSNVVKKVGVTAGEKEVFRGDVDKWVDVMKNFKEVKDGKVGLEVVVGKGECHDEPLMDFGLSYGAEKRDTTKFVVNFVAGSV</sequence>
<feature type="transmembrane region" description="Helical" evidence="2">
    <location>
        <begin position="16"/>
        <end position="39"/>
    </location>
</feature>
<keyword evidence="1 3" id="KW-0378">Hydrolase</keyword>
<dbReference type="EMBL" id="ML220112">
    <property type="protein sequence ID" value="TGZ85220.1"/>
    <property type="molecule type" value="Genomic_DNA"/>
</dbReference>
<dbReference type="SUPFAM" id="SSF53474">
    <property type="entry name" value="alpha/beta-Hydrolases"/>
    <property type="match status" value="1"/>
</dbReference>
<dbReference type="InterPro" id="IPR050300">
    <property type="entry name" value="GDXG_lipolytic_enzyme"/>
</dbReference>
<dbReference type="STRING" id="341454.A0A4S2N7C8"/>
<dbReference type="AlphaFoldDB" id="A0A4S2N7C8"/>
<keyword evidence="4" id="KW-1185">Reference proteome</keyword>
<reference evidence="3 4" key="1">
    <citation type="submission" date="2019-04" db="EMBL/GenBank/DDBJ databases">
        <title>Comparative genomics and transcriptomics to analyze fruiting body development in filamentous ascomycetes.</title>
        <authorList>
            <consortium name="DOE Joint Genome Institute"/>
            <person name="Lutkenhaus R."/>
            <person name="Traeger S."/>
            <person name="Breuer J."/>
            <person name="Kuo A."/>
            <person name="Lipzen A."/>
            <person name="Pangilinan J."/>
            <person name="Dilworth D."/>
            <person name="Sandor L."/>
            <person name="Poggeler S."/>
            <person name="Barry K."/>
            <person name="Grigoriev I.V."/>
            <person name="Nowrousian M."/>
        </authorList>
    </citation>
    <scope>NUCLEOTIDE SEQUENCE [LARGE SCALE GENOMIC DNA]</scope>
    <source>
        <strain evidence="3 4">CBS 389.68</strain>
    </source>
</reference>
<dbReference type="InterPro" id="IPR029058">
    <property type="entry name" value="AB_hydrolase_fold"/>
</dbReference>
<accession>A0A4S2N7C8</accession>
<dbReference type="OrthoDB" id="2152029at2759"/>
<dbReference type="Gene3D" id="3.40.50.1820">
    <property type="entry name" value="alpha/beta hydrolase"/>
    <property type="match status" value="1"/>
</dbReference>
<evidence type="ECO:0000256" key="1">
    <source>
        <dbReference type="ARBA" id="ARBA00022801"/>
    </source>
</evidence>
<dbReference type="PANTHER" id="PTHR48081:SF31">
    <property type="entry name" value="STERYL ACETYL HYDROLASE MUG81-RELATED"/>
    <property type="match status" value="1"/>
</dbReference>
<gene>
    <name evidence="3" type="ORF">EX30DRAFT_361100</name>
</gene>
<dbReference type="Proteomes" id="UP000298138">
    <property type="component" value="Unassembled WGS sequence"/>
</dbReference>
<dbReference type="InterPro" id="IPR019436">
    <property type="entry name" value="Say1-like"/>
</dbReference>
<dbReference type="Pfam" id="PF10340">
    <property type="entry name" value="Say1_Mug180"/>
    <property type="match status" value="1"/>
</dbReference>
<keyword evidence="2" id="KW-1133">Transmembrane helix</keyword>
<keyword evidence="2" id="KW-0472">Membrane</keyword>
<name>A0A4S2N7C8_9PEZI</name>
<evidence type="ECO:0000256" key="2">
    <source>
        <dbReference type="SAM" id="Phobius"/>
    </source>
</evidence>
<dbReference type="GO" id="GO:0016787">
    <property type="term" value="F:hydrolase activity"/>
    <property type="evidence" value="ECO:0007669"/>
    <property type="project" value="UniProtKB-KW"/>
</dbReference>